<proteinExistence type="predicted"/>
<gene>
    <name evidence="1" type="ORF">MFLO_12873</name>
</gene>
<keyword evidence="2" id="KW-1185">Reference proteome</keyword>
<evidence type="ECO:0008006" key="3">
    <source>
        <dbReference type="Google" id="ProtNLM"/>
    </source>
</evidence>
<reference evidence="1 2" key="1">
    <citation type="journal article" date="2014" name="Int. J. Syst. Evol. Microbiol.">
        <title>Listeria floridensis sp. nov., Listeria aquatica sp. nov., Listeria cornellensis sp. nov., Listeria riparia sp. nov. and Listeria grandensis sp. nov., from agricultural and natural environments.</title>
        <authorList>
            <person name="den Bakker H.C."/>
            <person name="Warchocki S."/>
            <person name="Wright E.M."/>
            <person name="Allred A.F."/>
            <person name="Ahlstrom C."/>
            <person name="Manuel C.S."/>
            <person name="Stasiewicz M.J."/>
            <person name="Burrell A."/>
            <person name="Roof S."/>
            <person name="Strawn L."/>
            <person name="Fortes E.D."/>
            <person name="Nightingale K.K."/>
            <person name="Kephart D."/>
            <person name="Wiedmann M."/>
        </authorList>
    </citation>
    <scope>NUCLEOTIDE SEQUENCE [LARGE SCALE GENOMIC DNA]</scope>
    <source>
        <strain evidence="1 2">FSL S10-1187</strain>
    </source>
</reference>
<dbReference type="RefSeq" id="WP_036098102.1">
    <property type="nucleotide sequence ID" value="NZ_AODF01000031.1"/>
</dbReference>
<name>A0ABN0RD09_9LIST</name>
<organism evidence="1 2">
    <name type="scientific">Listeria floridensis FSL S10-1187</name>
    <dbReference type="NCBI Taxonomy" id="1265817"/>
    <lineage>
        <taxon>Bacteria</taxon>
        <taxon>Bacillati</taxon>
        <taxon>Bacillota</taxon>
        <taxon>Bacilli</taxon>
        <taxon>Bacillales</taxon>
        <taxon>Listeriaceae</taxon>
        <taxon>Listeria</taxon>
    </lineage>
</organism>
<dbReference type="EMBL" id="AODF01000031">
    <property type="protein sequence ID" value="EUJ27927.1"/>
    <property type="molecule type" value="Genomic_DNA"/>
</dbReference>
<sequence>MFKCLLCSGDVRRELSFATVFESAPPKYLCVKCHESFVKWHKKSASDANYGYAVDAVFILDDAGQNYLEKYVNLQDDELAVCFTAEIRSKCYAGLTYLTISDEASQLLKTAGIPFSNEVEEIENLREWGLFCLHENERKERTVKGNINHVLLLFMEM</sequence>
<evidence type="ECO:0000313" key="2">
    <source>
        <dbReference type="Proteomes" id="UP000019249"/>
    </source>
</evidence>
<dbReference type="Proteomes" id="UP000019249">
    <property type="component" value="Unassembled WGS sequence"/>
</dbReference>
<evidence type="ECO:0000313" key="1">
    <source>
        <dbReference type="EMBL" id="EUJ27927.1"/>
    </source>
</evidence>
<comment type="caution">
    <text evidence="1">The sequence shown here is derived from an EMBL/GenBank/DDBJ whole genome shotgun (WGS) entry which is preliminary data.</text>
</comment>
<accession>A0ABN0RD09</accession>
<protein>
    <recommendedName>
        <fullName evidence="3">ClpX-type ZB domain-containing protein</fullName>
    </recommendedName>
</protein>